<gene>
    <name evidence="1" type="ORF">CHU93_01645</name>
</gene>
<protein>
    <submittedName>
        <fullName evidence="1">Uncharacterized protein</fullName>
    </submittedName>
</protein>
<organism evidence="1 2">
    <name type="scientific">Sandarakinorhabdus cyanobacteriorum</name>
    <dbReference type="NCBI Taxonomy" id="1981098"/>
    <lineage>
        <taxon>Bacteria</taxon>
        <taxon>Pseudomonadati</taxon>
        <taxon>Pseudomonadota</taxon>
        <taxon>Alphaproteobacteria</taxon>
        <taxon>Sphingomonadales</taxon>
        <taxon>Sphingosinicellaceae</taxon>
        <taxon>Sandarakinorhabdus</taxon>
    </lineage>
</organism>
<comment type="caution">
    <text evidence="1">The sequence shown here is derived from an EMBL/GenBank/DDBJ whole genome shotgun (WGS) entry which is preliminary data.</text>
</comment>
<dbReference type="AlphaFoldDB" id="A0A255Z3C7"/>
<keyword evidence="2" id="KW-1185">Reference proteome</keyword>
<proteinExistence type="predicted"/>
<reference evidence="1 2" key="1">
    <citation type="submission" date="2017-07" db="EMBL/GenBank/DDBJ databases">
        <title>Sandarakinorhabdus cyanobacteriorum sp. nov., a novel bacterium isolated from cyanobacterial aggregates in a eutrophic lake.</title>
        <authorList>
            <person name="Cai H."/>
        </authorList>
    </citation>
    <scope>NUCLEOTIDE SEQUENCE [LARGE SCALE GENOMIC DNA]</scope>
    <source>
        <strain evidence="1 2">TH057</strain>
    </source>
</reference>
<dbReference type="OrthoDB" id="7572418at2"/>
<accession>A0A255Z3C7</accession>
<name>A0A255Z3C7_9SPHN</name>
<dbReference type="RefSeq" id="WP_094472469.1">
    <property type="nucleotide sequence ID" value="NZ_NOXT01000058.1"/>
</dbReference>
<evidence type="ECO:0000313" key="1">
    <source>
        <dbReference type="EMBL" id="OYQ35434.1"/>
    </source>
</evidence>
<evidence type="ECO:0000313" key="2">
    <source>
        <dbReference type="Proteomes" id="UP000216991"/>
    </source>
</evidence>
<sequence length="118" mass="12477">MLKERRIAANKIAEQLFAAEAAIDAAVAAVAQLTTVMPMARQEAHLSACIGQDALMNAVQTCQQLVEARARIIATHASLRQAQTQVGLDAVNFNGRCPPEEGALTETAAPARRLTIAA</sequence>
<dbReference type="EMBL" id="NOXT01000058">
    <property type="protein sequence ID" value="OYQ35434.1"/>
    <property type="molecule type" value="Genomic_DNA"/>
</dbReference>
<dbReference type="Proteomes" id="UP000216991">
    <property type="component" value="Unassembled WGS sequence"/>
</dbReference>